<keyword evidence="8 13" id="KW-0472">Membrane</keyword>
<keyword evidence="6" id="KW-0552">Olfaction</keyword>
<evidence type="ECO:0000313" key="15">
    <source>
        <dbReference type="Proteomes" id="UP000791440"/>
    </source>
</evidence>
<dbReference type="InterPro" id="IPR002159">
    <property type="entry name" value="CD36_fam"/>
</dbReference>
<keyword evidence="4" id="KW-0716">Sensory transduction</keyword>
<protein>
    <recommendedName>
        <fullName evidence="12">Sensory neuron membrane protein 2</fullName>
    </recommendedName>
</protein>
<dbReference type="OrthoDB" id="195015at2759"/>
<feature type="transmembrane region" description="Helical" evidence="13">
    <location>
        <begin position="7"/>
        <end position="29"/>
    </location>
</feature>
<evidence type="ECO:0000256" key="9">
    <source>
        <dbReference type="ARBA" id="ARBA00023157"/>
    </source>
</evidence>
<dbReference type="GO" id="GO:0005737">
    <property type="term" value="C:cytoplasm"/>
    <property type="evidence" value="ECO:0007669"/>
    <property type="project" value="TreeGrafter"/>
</dbReference>
<dbReference type="AlphaFoldDB" id="A0A921ZIC9"/>
<keyword evidence="9" id="KW-1015">Disulfide bond</keyword>
<dbReference type="GO" id="GO:0005886">
    <property type="term" value="C:plasma membrane"/>
    <property type="evidence" value="ECO:0007669"/>
    <property type="project" value="UniProtKB-SubCell"/>
</dbReference>
<keyword evidence="10" id="KW-0675">Receptor</keyword>
<dbReference type="PRINTS" id="PR01609">
    <property type="entry name" value="CD36FAMILY"/>
</dbReference>
<evidence type="ECO:0000256" key="2">
    <source>
        <dbReference type="ARBA" id="ARBA00010532"/>
    </source>
</evidence>
<evidence type="ECO:0000256" key="11">
    <source>
        <dbReference type="ARBA" id="ARBA00023180"/>
    </source>
</evidence>
<evidence type="ECO:0000256" key="1">
    <source>
        <dbReference type="ARBA" id="ARBA00004236"/>
    </source>
</evidence>
<accession>A0A921ZIC9</accession>
<comment type="similarity">
    <text evidence="2">Belongs to the CD36 family.</text>
</comment>
<dbReference type="EMBL" id="JH668587">
    <property type="protein sequence ID" value="KAG6458549.1"/>
    <property type="molecule type" value="Genomic_DNA"/>
</dbReference>
<dbReference type="GO" id="GO:0007608">
    <property type="term" value="P:sensory perception of smell"/>
    <property type="evidence" value="ECO:0007669"/>
    <property type="project" value="UniProtKB-KW"/>
</dbReference>
<evidence type="ECO:0000256" key="8">
    <source>
        <dbReference type="ARBA" id="ARBA00023136"/>
    </source>
</evidence>
<comment type="subcellular location">
    <subcellularLocation>
        <location evidence="1">Cell membrane</location>
    </subcellularLocation>
</comment>
<evidence type="ECO:0000256" key="6">
    <source>
        <dbReference type="ARBA" id="ARBA00022725"/>
    </source>
</evidence>
<comment type="caution">
    <text evidence="14">The sequence shown here is derived from an EMBL/GenBank/DDBJ whole genome shotgun (WGS) entry which is preliminary data.</text>
</comment>
<dbReference type="PANTHER" id="PTHR11923">
    <property type="entry name" value="SCAVENGER RECEPTOR CLASS B TYPE-1 SR-B1"/>
    <property type="match status" value="1"/>
</dbReference>
<evidence type="ECO:0000256" key="7">
    <source>
        <dbReference type="ARBA" id="ARBA00022989"/>
    </source>
</evidence>
<keyword evidence="11" id="KW-0325">Glycoprotein</keyword>
<feature type="transmembrane region" description="Helical" evidence="13">
    <location>
        <begin position="474"/>
        <end position="495"/>
    </location>
</feature>
<sequence length="515" mass="57510">MCGIIGSVVILCVGAILVVVSCLVTFIAIPSLIENFVINSVVLLEDTIQMERFEDVPFYLNFSVTIFNISNPNEVLNGGVAAVDESGPYVYRLYQGRNVSGLEDDLITYRKTEYFEFDAEASYPYTEDDIVTIINVPYHAIIQIAERNFPELMSVLPLAMNGIFGQYNNPIMNVRAGDLVIDKIPMCTRPGIIGTIACAAIREMASTADNIEVQDDGSVTFSILANKHNVASPKYEVYRGLTEPRNLGIIRHFDGLPYFNYWTDEEGEDGEVIKSRCNDINGTDSGIFPPLLNRNNNLYAINTDICRSVELRFQGEVEFEDIPAYRYSANEWFLDNDDGCFCLNTTAGITQENGCLFKGAMELYSCVGGFMVLSYPHFLYADLRYRNGILGMTPIEDDHKIFMDIEPLTGTPLKGAKRAQFNIFSRPVNGISATQNLRTTLMPIFWIEEAFELPSEFVDELTTRMIRPLHLLNILLPTLIAVCCMTLLVGIILTIRAKSKKPIVPTSAPGISQSK</sequence>
<keyword evidence="7 13" id="KW-1133">Transmembrane helix</keyword>
<name>A0A921ZIC9_MANSE</name>
<proteinExistence type="inferred from homology"/>
<evidence type="ECO:0000256" key="10">
    <source>
        <dbReference type="ARBA" id="ARBA00023170"/>
    </source>
</evidence>
<dbReference type="Pfam" id="PF01130">
    <property type="entry name" value="CD36"/>
    <property type="match status" value="1"/>
</dbReference>
<gene>
    <name evidence="14" type="ORF">O3G_MSEX010917</name>
</gene>
<evidence type="ECO:0000313" key="14">
    <source>
        <dbReference type="EMBL" id="KAG6458548.1"/>
    </source>
</evidence>
<evidence type="ECO:0000256" key="13">
    <source>
        <dbReference type="SAM" id="Phobius"/>
    </source>
</evidence>
<dbReference type="Proteomes" id="UP000791440">
    <property type="component" value="Unassembled WGS sequence"/>
</dbReference>
<reference evidence="14" key="2">
    <citation type="submission" date="2020-12" db="EMBL/GenBank/DDBJ databases">
        <authorList>
            <person name="Kanost M."/>
        </authorList>
    </citation>
    <scope>NUCLEOTIDE SEQUENCE</scope>
</reference>
<dbReference type="EMBL" id="JH668587">
    <property type="protein sequence ID" value="KAG6458548.1"/>
    <property type="molecule type" value="Genomic_DNA"/>
</dbReference>
<keyword evidence="3" id="KW-1003">Cell membrane</keyword>
<evidence type="ECO:0000256" key="12">
    <source>
        <dbReference type="ARBA" id="ARBA00040645"/>
    </source>
</evidence>
<organism evidence="14 15">
    <name type="scientific">Manduca sexta</name>
    <name type="common">Tobacco hawkmoth</name>
    <name type="synonym">Tobacco hornworm</name>
    <dbReference type="NCBI Taxonomy" id="7130"/>
    <lineage>
        <taxon>Eukaryota</taxon>
        <taxon>Metazoa</taxon>
        <taxon>Ecdysozoa</taxon>
        <taxon>Arthropoda</taxon>
        <taxon>Hexapoda</taxon>
        <taxon>Insecta</taxon>
        <taxon>Pterygota</taxon>
        <taxon>Neoptera</taxon>
        <taxon>Endopterygota</taxon>
        <taxon>Lepidoptera</taxon>
        <taxon>Glossata</taxon>
        <taxon>Ditrysia</taxon>
        <taxon>Bombycoidea</taxon>
        <taxon>Sphingidae</taxon>
        <taxon>Sphinginae</taxon>
        <taxon>Sphingini</taxon>
        <taxon>Manduca</taxon>
    </lineage>
</organism>
<evidence type="ECO:0000256" key="5">
    <source>
        <dbReference type="ARBA" id="ARBA00022692"/>
    </source>
</evidence>
<reference evidence="14" key="1">
    <citation type="journal article" date="2016" name="Insect Biochem. Mol. Biol.">
        <title>Multifaceted biological insights from a draft genome sequence of the tobacco hornworm moth, Manduca sexta.</title>
        <authorList>
            <person name="Kanost M.R."/>
            <person name="Arrese E.L."/>
            <person name="Cao X."/>
            <person name="Chen Y.R."/>
            <person name="Chellapilla S."/>
            <person name="Goldsmith M.R."/>
            <person name="Grosse-Wilde E."/>
            <person name="Heckel D.G."/>
            <person name="Herndon N."/>
            <person name="Jiang H."/>
            <person name="Papanicolaou A."/>
            <person name="Qu J."/>
            <person name="Soulages J.L."/>
            <person name="Vogel H."/>
            <person name="Walters J."/>
            <person name="Waterhouse R.M."/>
            <person name="Ahn S.J."/>
            <person name="Almeida F.C."/>
            <person name="An C."/>
            <person name="Aqrawi P."/>
            <person name="Bretschneider A."/>
            <person name="Bryant W.B."/>
            <person name="Bucks S."/>
            <person name="Chao H."/>
            <person name="Chevignon G."/>
            <person name="Christen J.M."/>
            <person name="Clarke D.F."/>
            <person name="Dittmer N.T."/>
            <person name="Ferguson L.C.F."/>
            <person name="Garavelou S."/>
            <person name="Gordon K.H.J."/>
            <person name="Gunaratna R.T."/>
            <person name="Han Y."/>
            <person name="Hauser F."/>
            <person name="He Y."/>
            <person name="Heidel-Fischer H."/>
            <person name="Hirsh A."/>
            <person name="Hu Y."/>
            <person name="Jiang H."/>
            <person name="Kalra D."/>
            <person name="Klinner C."/>
            <person name="Konig C."/>
            <person name="Kovar C."/>
            <person name="Kroll A.R."/>
            <person name="Kuwar S.S."/>
            <person name="Lee S.L."/>
            <person name="Lehman R."/>
            <person name="Li K."/>
            <person name="Li Z."/>
            <person name="Liang H."/>
            <person name="Lovelace S."/>
            <person name="Lu Z."/>
            <person name="Mansfield J.H."/>
            <person name="McCulloch K.J."/>
            <person name="Mathew T."/>
            <person name="Morton B."/>
            <person name="Muzny D.M."/>
            <person name="Neunemann D."/>
            <person name="Ongeri F."/>
            <person name="Pauchet Y."/>
            <person name="Pu L.L."/>
            <person name="Pyrousis I."/>
            <person name="Rao X.J."/>
            <person name="Redding A."/>
            <person name="Roesel C."/>
            <person name="Sanchez-Gracia A."/>
            <person name="Schaack S."/>
            <person name="Shukla A."/>
            <person name="Tetreau G."/>
            <person name="Wang Y."/>
            <person name="Xiong G.H."/>
            <person name="Traut W."/>
            <person name="Walsh T.K."/>
            <person name="Worley K.C."/>
            <person name="Wu D."/>
            <person name="Wu W."/>
            <person name="Wu Y.Q."/>
            <person name="Zhang X."/>
            <person name="Zou Z."/>
            <person name="Zucker H."/>
            <person name="Briscoe A.D."/>
            <person name="Burmester T."/>
            <person name="Clem R.J."/>
            <person name="Feyereisen R."/>
            <person name="Grimmelikhuijzen C.J.P."/>
            <person name="Hamodrakas S.J."/>
            <person name="Hansson B.S."/>
            <person name="Huguet E."/>
            <person name="Jermiin L.S."/>
            <person name="Lan Q."/>
            <person name="Lehman H.K."/>
            <person name="Lorenzen M."/>
            <person name="Merzendorfer H."/>
            <person name="Michalopoulos I."/>
            <person name="Morton D.B."/>
            <person name="Muthukrishnan S."/>
            <person name="Oakeshott J.G."/>
            <person name="Palmer W."/>
            <person name="Park Y."/>
            <person name="Passarelli A.L."/>
            <person name="Rozas J."/>
            <person name="Schwartz L.M."/>
            <person name="Smith W."/>
            <person name="Southgate A."/>
            <person name="Vilcinskas A."/>
            <person name="Vogt R."/>
            <person name="Wang P."/>
            <person name="Werren J."/>
            <person name="Yu X.Q."/>
            <person name="Zhou J.J."/>
            <person name="Brown S.J."/>
            <person name="Scherer S.E."/>
            <person name="Richards S."/>
            <person name="Blissard G.W."/>
        </authorList>
    </citation>
    <scope>NUCLEOTIDE SEQUENCE</scope>
</reference>
<keyword evidence="15" id="KW-1185">Reference proteome</keyword>
<dbReference type="GO" id="GO:0005044">
    <property type="term" value="F:scavenger receptor activity"/>
    <property type="evidence" value="ECO:0007669"/>
    <property type="project" value="TreeGrafter"/>
</dbReference>
<evidence type="ECO:0000256" key="3">
    <source>
        <dbReference type="ARBA" id="ARBA00022475"/>
    </source>
</evidence>
<evidence type="ECO:0000256" key="4">
    <source>
        <dbReference type="ARBA" id="ARBA00022606"/>
    </source>
</evidence>
<dbReference type="PANTHER" id="PTHR11923:SF109">
    <property type="entry name" value="SENSORY NEURON MEMBRANE PROTEIN 2"/>
    <property type="match status" value="1"/>
</dbReference>
<keyword evidence="5 13" id="KW-0812">Transmembrane</keyword>